<dbReference type="SUPFAM" id="SSF68993">
    <property type="entry name" value="FAT domain of focal adhesion kinase"/>
    <property type="match status" value="1"/>
</dbReference>
<keyword evidence="12 19" id="KW-0067">ATP-binding</keyword>
<dbReference type="InterPro" id="IPR000299">
    <property type="entry name" value="FERM_domain"/>
</dbReference>
<evidence type="ECO:0000256" key="20">
    <source>
        <dbReference type="SAM" id="MobiDB-lite"/>
    </source>
</evidence>
<dbReference type="InterPro" id="IPR049385">
    <property type="entry name" value="FAK1-like_FERM_C"/>
</dbReference>
<keyword evidence="16" id="KW-0966">Cell projection</keyword>
<keyword evidence="9" id="KW-0808">Transferase</keyword>
<organism evidence="23">
    <name type="scientific">Callorhinchus milii</name>
    <name type="common">Ghost shark</name>
    <dbReference type="NCBI Taxonomy" id="7868"/>
    <lineage>
        <taxon>Eukaryota</taxon>
        <taxon>Metazoa</taxon>
        <taxon>Chordata</taxon>
        <taxon>Craniata</taxon>
        <taxon>Vertebrata</taxon>
        <taxon>Chondrichthyes</taxon>
        <taxon>Holocephali</taxon>
        <taxon>Chimaeriformes</taxon>
        <taxon>Callorhinchidae</taxon>
        <taxon>Callorhinchus</taxon>
    </lineage>
</organism>
<dbReference type="FunFam" id="3.30.200.20:FF:000194">
    <property type="entry name" value="protein-tyrosine kinase 2-beta isoform X1"/>
    <property type="match status" value="1"/>
</dbReference>
<reference evidence="23" key="1">
    <citation type="journal article" date="2014" name="Nature">
        <title>Elephant shark genome provides unique insights into gnathostome evolution.</title>
        <authorList>
            <consortium name="International Elephant Shark Genome Sequencing Consortium"/>
            <person name="Venkatesh B."/>
            <person name="Lee A.P."/>
            <person name="Ravi V."/>
            <person name="Maurya A.K."/>
            <person name="Lian M.M."/>
            <person name="Swann J.B."/>
            <person name="Ohta Y."/>
            <person name="Flajnik M.F."/>
            <person name="Sutoh Y."/>
            <person name="Kasahara M."/>
            <person name="Hoon S."/>
            <person name="Gangu V."/>
            <person name="Roy S.W."/>
            <person name="Irimia M."/>
            <person name="Korzh V."/>
            <person name="Kondrychyn I."/>
            <person name="Lim Z.W."/>
            <person name="Tay B.H."/>
            <person name="Tohari S."/>
            <person name="Kong K.W."/>
            <person name="Ho S."/>
            <person name="Lorente-Galdos B."/>
            <person name="Quilez J."/>
            <person name="Marques-Bonet T."/>
            <person name="Raney B.J."/>
            <person name="Ingham P.W."/>
            <person name="Tay A."/>
            <person name="Hillier L.W."/>
            <person name="Minx P."/>
            <person name="Boehm T."/>
            <person name="Wilson R.K."/>
            <person name="Brenner S."/>
            <person name="Warren W.C."/>
        </authorList>
    </citation>
    <scope>NUCLEOTIDE SEQUENCE</scope>
    <source>
        <tissue evidence="23">Intestine</tissue>
    </source>
</reference>
<dbReference type="EMBL" id="JW862685">
    <property type="protein sequence ID" value="AFO95202.1"/>
    <property type="molecule type" value="mRNA"/>
</dbReference>
<dbReference type="InterPro" id="IPR000719">
    <property type="entry name" value="Prot_kinase_dom"/>
</dbReference>
<dbReference type="GO" id="GO:0005886">
    <property type="term" value="C:plasma membrane"/>
    <property type="evidence" value="ECO:0007669"/>
    <property type="project" value="UniProtKB-SubCell"/>
</dbReference>
<evidence type="ECO:0000256" key="16">
    <source>
        <dbReference type="ARBA" id="ARBA00023273"/>
    </source>
</evidence>
<dbReference type="PROSITE" id="PS50057">
    <property type="entry name" value="FERM_3"/>
    <property type="match status" value="1"/>
</dbReference>
<dbReference type="PANTHER" id="PTHR46221">
    <property type="entry name" value="FERM AND PDZ DOMAIN-CONTAINING PROTEIN FAMILY MEMBER"/>
    <property type="match status" value="1"/>
</dbReference>
<dbReference type="Gene3D" id="1.20.80.10">
    <property type="match status" value="1"/>
</dbReference>
<dbReference type="GO" id="GO:0005737">
    <property type="term" value="C:cytoplasm"/>
    <property type="evidence" value="ECO:0007669"/>
    <property type="project" value="UniProtKB-SubCell"/>
</dbReference>
<keyword evidence="15 23" id="KW-0829">Tyrosine-protein kinase</keyword>
<dbReference type="InterPro" id="IPR019749">
    <property type="entry name" value="Band_41_domain"/>
</dbReference>
<name>V9KBT7_CALMI</name>
<dbReference type="FunFam" id="1.10.510.10:FF:000027">
    <property type="entry name" value="Receptor protein-tyrosine kinase"/>
    <property type="match status" value="1"/>
</dbReference>
<dbReference type="CDD" id="cd14473">
    <property type="entry name" value="FERM_B-lobe"/>
    <property type="match status" value="1"/>
</dbReference>
<dbReference type="PRINTS" id="PR00109">
    <property type="entry name" value="TYRKINASE"/>
</dbReference>
<dbReference type="FunFam" id="1.20.80.10:FF:000004">
    <property type="entry name" value="Protein-tyrosine kinase 2-beta isoform 1"/>
    <property type="match status" value="1"/>
</dbReference>
<comment type="subcellular location">
    <subcellularLocation>
        <location evidence="1">Cell junction</location>
        <location evidence="1">Focal adhesion</location>
    </subcellularLocation>
    <subcellularLocation>
        <location evidence="3">Cell membrane</location>
        <topology evidence="3">Peripheral membrane protein</topology>
        <orientation evidence="3">Cytoplasmic side</orientation>
    </subcellularLocation>
    <subcellularLocation>
        <location evidence="2">Cell projection</location>
    </subcellularLocation>
    <subcellularLocation>
        <location evidence="4">Cytoplasm</location>
    </subcellularLocation>
</comment>
<evidence type="ECO:0000259" key="22">
    <source>
        <dbReference type="PROSITE" id="PS50057"/>
    </source>
</evidence>
<dbReference type="SMART" id="SM00219">
    <property type="entry name" value="TyrKc"/>
    <property type="match status" value="1"/>
</dbReference>
<keyword evidence="6" id="KW-1003">Cell membrane</keyword>
<dbReference type="Gene3D" id="1.20.120.330">
    <property type="entry name" value="Nucleotidyltransferases domain 2"/>
    <property type="match status" value="1"/>
</dbReference>
<dbReference type="SUPFAM" id="SSF56112">
    <property type="entry name" value="Protein kinase-like (PK-like)"/>
    <property type="match status" value="1"/>
</dbReference>
<feature type="binding site" evidence="19">
    <location>
        <position position="456"/>
    </location>
    <ligand>
        <name>ATP</name>
        <dbReference type="ChEBI" id="CHEBI:30616"/>
    </ligand>
</feature>
<dbReference type="SUPFAM" id="SSF50729">
    <property type="entry name" value="PH domain-like"/>
    <property type="match status" value="1"/>
</dbReference>
<dbReference type="InterPro" id="IPR011009">
    <property type="entry name" value="Kinase-like_dom_sf"/>
</dbReference>
<dbReference type="FunFam" id="2.30.29.30:FF:000058">
    <property type="entry name" value="focal adhesion kinase 1 isoform X1"/>
    <property type="match status" value="1"/>
</dbReference>
<feature type="compositionally biased region" description="Basic and acidic residues" evidence="20">
    <location>
        <begin position="837"/>
        <end position="847"/>
    </location>
</feature>
<dbReference type="GO" id="GO:0007172">
    <property type="term" value="P:signal complex assembly"/>
    <property type="evidence" value="ECO:0007669"/>
    <property type="project" value="InterPro"/>
</dbReference>
<dbReference type="GO" id="GO:0042995">
    <property type="term" value="C:cell projection"/>
    <property type="evidence" value="ECO:0007669"/>
    <property type="project" value="UniProtKB-SubCell"/>
</dbReference>
<proteinExistence type="evidence at transcript level"/>
<dbReference type="CDD" id="cd13190">
    <property type="entry name" value="FERM_C_FAK1"/>
    <property type="match status" value="1"/>
</dbReference>
<dbReference type="PANTHER" id="PTHR46221:SF11">
    <property type="entry name" value="NON-SPECIFIC PROTEIN-TYROSINE KINASE"/>
    <property type="match status" value="1"/>
</dbReference>
<dbReference type="InterPro" id="IPR017441">
    <property type="entry name" value="Protein_kinase_ATP_BS"/>
</dbReference>
<dbReference type="EC" id="2.7.10.2" evidence="5"/>
<dbReference type="Pfam" id="PF18038">
    <property type="entry name" value="FERM_N_2"/>
    <property type="match status" value="1"/>
</dbReference>
<dbReference type="InterPro" id="IPR001245">
    <property type="entry name" value="Ser-Thr/Tyr_kinase_cat_dom"/>
</dbReference>
<evidence type="ECO:0000256" key="15">
    <source>
        <dbReference type="ARBA" id="ARBA00023137"/>
    </source>
</evidence>
<dbReference type="SUPFAM" id="SSF47031">
    <property type="entry name" value="Second domain of FERM"/>
    <property type="match status" value="1"/>
</dbReference>
<dbReference type="SMART" id="SM00295">
    <property type="entry name" value="B41"/>
    <property type="match status" value="1"/>
</dbReference>
<evidence type="ECO:0000259" key="21">
    <source>
        <dbReference type="PROSITE" id="PS50011"/>
    </source>
</evidence>
<evidence type="ECO:0000256" key="19">
    <source>
        <dbReference type="PROSITE-ProRule" id="PRU10141"/>
    </source>
</evidence>
<dbReference type="InterPro" id="IPR041784">
    <property type="entry name" value="FAK1/PYK2_FERM_C"/>
</dbReference>
<dbReference type="InterPro" id="IPR014352">
    <property type="entry name" value="FERM/acyl-CoA-bd_prot_sf"/>
</dbReference>
<protein>
    <recommendedName>
        <fullName evidence="5">non-specific protein-tyrosine kinase</fullName>
        <ecNumber evidence="5">2.7.10.2</ecNumber>
    </recommendedName>
</protein>
<dbReference type="InterPro" id="IPR041390">
    <property type="entry name" value="FADK_N"/>
</dbReference>
<dbReference type="Gene3D" id="3.10.20.90">
    <property type="entry name" value="Phosphatidylinositol 3-kinase Catalytic Subunit, Chain A, domain 1"/>
    <property type="match status" value="1"/>
</dbReference>
<dbReference type="InterPro" id="IPR036137">
    <property type="entry name" value="Focal_adhe_kin_target_dom_sf"/>
</dbReference>
<dbReference type="Pfam" id="PF00373">
    <property type="entry name" value="FERM_M"/>
    <property type="match status" value="1"/>
</dbReference>
<evidence type="ECO:0000256" key="5">
    <source>
        <dbReference type="ARBA" id="ARBA00011903"/>
    </source>
</evidence>
<dbReference type="GO" id="GO:0007165">
    <property type="term" value="P:signal transduction"/>
    <property type="evidence" value="ECO:0007669"/>
    <property type="project" value="UniProtKB-ARBA"/>
</dbReference>
<dbReference type="InterPro" id="IPR005189">
    <property type="entry name" value="Focal_adhesion_kin_target_dom"/>
</dbReference>
<evidence type="ECO:0000256" key="10">
    <source>
        <dbReference type="ARBA" id="ARBA00022741"/>
    </source>
</evidence>
<feature type="domain" description="Protein kinase" evidence="21">
    <location>
        <begin position="424"/>
        <end position="682"/>
    </location>
</feature>
<dbReference type="AlphaFoldDB" id="V9KBT7"/>
<feature type="domain" description="FERM" evidence="22">
    <location>
        <begin position="38"/>
        <end position="353"/>
    </location>
</feature>
<dbReference type="Gene3D" id="1.10.510.10">
    <property type="entry name" value="Transferase(Phosphotransferase) domain 1"/>
    <property type="match status" value="1"/>
</dbReference>
<dbReference type="GO" id="GO:0005524">
    <property type="term" value="F:ATP binding"/>
    <property type="evidence" value="ECO:0007669"/>
    <property type="project" value="UniProtKB-UniRule"/>
</dbReference>
<keyword evidence="8" id="KW-0597">Phosphoprotein</keyword>
<dbReference type="Pfam" id="PF07714">
    <property type="entry name" value="PK_Tyr_Ser-Thr"/>
    <property type="match status" value="1"/>
</dbReference>
<evidence type="ECO:0000256" key="14">
    <source>
        <dbReference type="ARBA" id="ARBA00023136"/>
    </source>
</evidence>
<evidence type="ECO:0000256" key="6">
    <source>
        <dbReference type="ARBA" id="ARBA00022475"/>
    </source>
</evidence>
<feature type="region of interest" description="Disordered" evidence="20">
    <location>
        <begin position="830"/>
        <end position="863"/>
    </location>
</feature>
<evidence type="ECO:0000256" key="12">
    <source>
        <dbReference type="ARBA" id="ARBA00022840"/>
    </source>
</evidence>
<accession>V9KBT7</accession>
<keyword evidence="14" id="KW-0472">Membrane</keyword>
<evidence type="ECO:0000256" key="11">
    <source>
        <dbReference type="ARBA" id="ARBA00022777"/>
    </source>
</evidence>
<dbReference type="InterPro" id="IPR008266">
    <property type="entry name" value="Tyr_kinase_AS"/>
</dbReference>
<dbReference type="Gene3D" id="2.30.29.30">
    <property type="entry name" value="Pleckstrin-homology domain (PH domain)/Phosphotyrosine-binding domain (PTB)"/>
    <property type="match status" value="1"/>
</dbReference>
<dbReference type="PROSITE" id="PS00109">
    <property type="entry name" value="PROTEIN_KINASE_TYR"/>
    <property type="match status" value="1"/>
</dbReference>
<evidence type="ECO:0000256" key="3">
    <source>
        <dbReference type="ARBA" id="ARBA00004413"/>
    </source>
</evidence>
<evidence type="ECO:0000256" key="8">
    <source>
        <dbReference type="ARBA" id="ARBA00022553"/>
    </source>
</evidence>
<evidence type="ECO:0000256" key="17">
    <source>
        <dbReference type="ARBA" id="ARBA00051245"/>
    </source>
</evidence>
<dbReference type="Pfam" id="PF21477">
    <property type="entry name" value="FERM_C_FAK1"/>
    <property type="match status" value="1"/>
</dbReference>
<dbReference type="PROSITE" id="PS00107">
    <property type="entry name" value="PROTEIN_KINASE_ATP"/>
    <property type="match status" value="1"/>
</dbReference>
<dbReference type="InterPro" id="IPR035963">
    <property type="entry name" value="FERM_2"/>
</dbReference>
<evidence type="ECO:0000256" key="1">
    <source>
        <dbReference type="ARBA" id="ARBA00004246"/>
    </source>
</evidence>
<evidence type="ECO:0000256" key="4">
    <source>
        <dbReference type="ARBA" id="ARBA00004496"/>
    </source>
</evidence>
<sequence>MAADQNPLDLWTDRTSHGLSIPSDTGQDHNTDSILKVCFCNISLNLSKNFKLVKCCNNTTIKEIVTSIMESGRLGPNISHQRCFGLRLKHLKSQERHWLHPGLTMADVQNKYESLHLQAEWRYDLRIRYLPKNFMESFTQDRTTLLYFYQQVRSDYMEEYANEVGQDIALQLGCLEIRRFYKDMPHWALDKKSNFELLEKEVGLDLFFPKHMQDSMKPKQLRKLIQQHFLQYSGLTEDHCMKRFFTTLFTFHNFQQENFKCELGDGWSIAVELVIGPHGIRQVTNKGGEPVFLADFRQIQSIKCVASDIGKATLQLIIEAAPQPLSIKTSSLAMAENMADLIDGYCRLENETETSIIWTPKKDEESRLKLPDLPPQPVVKVTEDNDAVLPRHSIGSDIYAEIPDEMSSTSSPAGPHREISRSDVVLGRILGEGFFGQVYEGVYTTPAGERMSVAVKTCKRSCALDVKEKFMAEAGLMRRLDHPHVVRMIAMIEEEPVWIIMELYPYGELETYLVANKKTLEVVTLISFACQVAGALAYLEGINCVHRDIAVRNILVAAPDCVKLGDFGLSRYIEAEEYYKASVTRLPIKWMAPESINFRRFTSASDVWMFAVCMWEILSFGKQPFFWLENRDVIGVIEKGDRLPKPELCPPTLYTLMARCWAYDPNLRPRFSELVCSLSDVYQLEKEEADERKFHTQRRMTARNPEICVSEAPPKPARTKGFPGKAGSRPFLNPGLQCQVPESLCASSPQIAFPQNQAAGTSPRASPLLRQKSRRRLSVREAEFMVEPSSKQEALRLWEVEQAELQARIRQQQREMVEDSKWLEQEERLLAPTESSNLRDDTDKDPDCTEFTVPPEKPRRKNPPLIQTAATANLDRTDDEVYPNVMELVRAVLELKSHIFQLPPEQYTVLVKTVGLVLRKLIGSVDTLLPRLPPSSRTEIQGTVKLLNKDLSELINKLRLTQQNVVTSLSDECKRLMLAAAHTLAVDSKNLLDAVDQARLKAGEARTLPD</sequence>
<dbReference type="InterPro" id="IPR019748">
    <property type="entry name" value="FERM_central"/>
</dbReference>
<evidence type="ECO:0000256" key="9">
    <source>
        <dbReference type="ARBA" id="ARBA00022679"/>
    </source>
</evidence>
<dbReference type="PROSITE" id="PS50011">
    <property type="entry name" value="PROTEIN_KINASE_DOM"/>
    <property type="match status" value="1"/>
</dbReference>
<dbReference type="Pfam" id="PF03623">
    <property type="entry name" value="Focal_AT"/>
    <property type="match status" value="1"/>
</dbReference>
<dbReference type="GO" id="GO:0004715">
    <property type="term" value="F:non-membrane spanning protein tyrosine kinase activity"/>
    <property type="evidence" value="ECO:0007669"/>
    <property type="project" value="UniProtKB-EC"/>
</dbReference>
<evidence type="ECO:0000313" key="23">
    <source>
        <dbReference type="EMBL" id="AFO95202.1"/>
    </source>
</evidence>
<dbReference type="SUPFAM" id="SSF54236">
    <property type="entry name" value="Ubiquitin-like"/>
    <property type="match status" value="1"/>
</dbReference>
<comment type="similarity">
    <text evidence="18">Belongs to the protein kinase superfamily. Tyr protein kinase family. Fes/fps subfamily.</text>
</comment>
<dbReference type="InterPro" id="IPR011993">
    <property type="entry name" value="PH-like_dom_sf"/>
</dbReference>
<dbReference type="GO" id="GO:0008284">
    <property type="term" value="P:positive regulation of cell population proliferation"/>
    <property type="evidence" value="ECO:0007669"/>
    <property type="project" value="UniProtKB-ARBA"/>
</dbReference>
<dbReference type="Gene3D" id="3.30.200.20">
    <property type="entry name" value="Phosphorylase Kinase, domain 1"/>
    <property type="match status" value="1"/>
</dbReference>
<keyword evidence="7" id="KW-0963">Cytoplasm</keyword>
<comment type="catalytic activity">
    <reaction evidence="17">
        <text>L-tyrosyl-[protein] + ATP = O-phospho-L-tyrosyl-[protein] + ADP + H(+)</text>
        <dbReference type="Rhea" id="RHEA:10596"/>
        <dbReference type="Rhea" id="RHEA-COMP:10136"/>
        <dbReference type="Rhea" id="RHEA-COMP:20101"/>
        <dbReference type="ChEBI" id="CHEBI:15378"/>
        <dbReference type="ChEBI" id="CHEBI:30616"/>
        <dbReference type="ChEBI" id="CHEBI:46858"/>
        <dbReference type="ChEBI" id="CHEBI:61978"/>
        <dbReference type="ChEBI" id="CHEBI:456216"/>
        <dbReference type="EC" id="2.7.10.2"/>
    </reaction>
</comment>
<dbReference type="InterPro" id="IPR020635">
    <property type="entry name" value="Tyr_kinase_cat_dom"/>
</dbReference>
<dbReference type="GO" id="GO:0005925">
    <property type="term" value="C:focal adhesion"/>
    <property type="evidence" value="ECO:0007669"/>
    <property type="project" value="UniProtKB-SubCell"/>
</dbReference>
<dbReference type="InterPro" id="IPR029071">
    <property type="entry name" value="Ubiquitin-like_domsf"/>
</dbReference>
<keyword evidence="10 19" id="KW-0547">Nucleotide-binding</keyword>
<evidence type="ECO:0000256" key="2">
    <source>
        <dbReference type="ARBA" id="ARBA00004316"/>
    </source>
</evidence>
<keyword evidence="11 23" id="KW-0418">Kinase</keyword>
<evidence type="ECO:0000256" key="13">
    <source>
        <dbReference type="ARBA" id="ARBA00022949"/>
    </source>
</evidence>
<evidence type="ECO:0000256" key="7">
    <source>
        <dbReference type="ARBA" id="ARBA00022490"/>
    </source>
</evidence>
<keyword evidence="13" id="KW-0965">Cell junction</keyword>
<evidence type="ECO:0000256" key="18">
    <source>
        <dbReference type="ARBA" id="ARBA00061333"/>
    </source>
</evidence>